<evidence type="ECO:0000256" key="1">
    <source>
        <dbReference type="SAM" id="SignalP"/>
    </source>
</evidence>
<dbReference type="SUPFAM" id="SSF53955">
    <property type="entry name" value="Lysozyme-like"/>
    <property type="match status" value="1"/>
</dbReference>
<protein>
    <submittedName>
        <fullName evidence="3">Invasion protein IagB</fullName>
    </submittedName>
</protein>
<evidence type="ECO:0000313" key="4">
    <source>
        <dbReference type="Proteomes" id="UP000044098"/>
    </source>
</evidence>
<dbReference type="AlphaFoldDB" id="A0AAD2J4N3"/>
<dbReference type="EMBL" id="CYTK01000012">
    <property type="protein sequence ID" value="CUJ70876.1"/>
    <property type="molecule type" value="Genomic_DNA"/>
</dbReference>
<dbReference type="CDD" id="cd13400">
    <property type="entry name" value="LT_IagB-like"/>
    <property type="match status" value="1"/>
</dbReference>
<dbReference type="Pfam" id="PF01464">
    <property type="entry name" value="SLT"/>
    <property type="match status" value="1"/>
</dbReference>
<feature type="signal peptide" evidence="1">
    <location>
        <begin position="1"/>
        <end position="24"/>
    </location>
</feature>
<dbReference type="Proteomes" id="UP000044098">
    <property type="component" value="Unassembled WGS sequence"/>
</dbReference>
<evidence type="ECO:0000313" key="3">
    <source>
        <dbReference type="EMBL" id="CUJ70876.1"/>
    </source>
</evidence>
<dbReference type="Gene3D" id="1.10.530.10">
    <property type="match status" value="1"/>
</dbReference>
<evidence type="ECO:0000259" key="2">
    <source>
        <dbReference type="Pfam" id="PF01464"/>
    </source>
</evidence>
<feature type="domain" description="Transglycosylase SLT" evidence="2">
    <location>
        <begin position="57"/>
        <end position="166"/>
    </location>
</feature>
<dbReference type="InterPro" id="IPR023346">
    <property type="entry name" value="Lysozyme-like_dom_sf"/>
</dbReference>
<name>A0AAD2J4N3_ACHAE</name>
<comment type="caution">
    <text evidence="3">The sequence shown here is derived from an EMBL/GenBank/DDBJ whole genome shotgun (WGS) entry which is preliminary data.</text>
</comment>
<proteinExistence type="predicted"/>
<gene>
    <name evidence="3" type="ORF">ERS370000_05417</name>
</gene>
<feature type="chain" id="PRO_5042223096" evidence="1">
    <location>
        <begin position="25"/>
        <end position="202"/>
    </location>
</feature>
<sequence length="202" mass="21668">MLKKHTASALVALLLTISGLGAVASPAPDAAAPPALDQSAKKAPTQIVLPARMPAGCLKEATERYQLRPDILLAIFKVESGGKAGVEGVNRNQTKDLGVGQLNTDSWAKYMVNKYGIPLDTLKNNMCQGIMSSAYALRSEMNRCIKGGFRGSDAVWCSVAVYHHGGALPVPTANAKIREIQKVYVSKVWAAYQRIVAKGRFE</sequence>
<accession>A0AAD2J4N3</accession>
<dbReference type="InterPro" id="IPR008258">
    <property type="entry name" value="Transglycosylase_SLT_dom_1"/>
</dbReference>
<keyword evidence="1" id="KW-0732">Signal</keyword>
<organism evidence="3 4">
    <name type="scientific">Achromobacter aegrifaciens</name>
    <dbReference type="NCBI Taxonomy" id="1287736"/>
    <lineage>
        <taxon>Bacteria</taxon>
        <taxon>Pseudomonadati</taxon>
        <taxon>Pseudomonadota</taxon>
        <taxon>Betaproteobacteria</taxon>
        <taxon>Burkholderiales</taxon>
        <taxon>Alcaligenaceae</taxon>
        <taxon>Achromobacter</taxon>
    </lineage>
</organism>
<reference evidence="3 4" key="1">
    <citation type="submission" date="2015-09" db="EMBL/GenBank/DDBJ databases">
        <authorList>
            <consortium name="Pathogen Informatics"/>
        </authorList>
    </citation>
    <scope>NUCLEOTIDE SEQUENCE [LARGE SCALE GENOMIC DNA]</scope>
    <source>
        <strain evidence="3 4">2789STDY5608625</strain>
    </source>
</reference>